<gene>
    <name evidence="2" type="ORF">HF526_32015</name>
</gene>
<name>A0ABX1SM58_9PSEU</name>
<keyword evidence="3" id="KW-1185">Reference proteome</keyword>
<feature type="non-terminal residue" evidence="2">
    <location>
        <position position="1"/>
    </location>
</feature>
<reference evidence="2 3" key="1">
    <citation type="submission" date="2020-04" db="EMBL/GenBank/DDBJ databases">
        <authorList>
            <person name="Klaysubun C."/>
            <person name="Duangmal K."/>
            <person name="Lipun K."/>
        </authorList>
    </citation>
    <scope>NUCLEOTIDE SEQUENCE [LARGE SCALE GENOMIC DNA]</scope>
    <source>
        <strain evidence="2 3">K10HN5</strain>
    </source>
</reference>
<sequence length="176" mass="18754">PAPPRTGRRRAPEPEAQDLQPTGPGRAGPDTPAAPAGDRRRAPEPDALTAQPGGRRRAPEVGDAPAGGRRRAPEPALEIQTEPFPARRPADVGERRADPAPEDVATAPFGVVAETRDPTPAPRRRRHARPDSGDDEHTPAVPQPDPGNQPALAFLMGDPMRLFSPAEAPGRHRRPD</sequence>
<evidence type="ECO:0000313" key="3">
    <source>
        <dbReference type="Proteomes" id="UP000820669"/>
    </source>
</evidence>
<feature type="region of interest" description="Disordered" evidence="1">
    <location>
        <begin position="1"/>
        <end position="176"/>
    </location>
</feature>
<organism evidence="2 3">
    <name type="scientific">Pseudonocardia acidicola</name>
    <dbReference type="NCBI Taxonomy" id="2724939"/>
    <lineage>
        <taxon>Bacteria</taxon>
        <taxon>Bacillati</taxon>
        <taxon>Actinomycetota</taxon>
        <taxon>Actinomycetes</taxon>
        <taxon>Pseudonocardiales</taxon>
        <taxon>Pseudonocardiaceae</taxon>
        <taxon>Pseudonocardia</taxon>
    </lineage>
</organism>
<feature type="compositionally biased region" description="Basic and acidic residues" evidence="1">
    <location>
        <begin position="129"/>
        <end position="138"/>
    </location>
</feature>
<dbReference type="EMBL" id="JAAXLA010000106">
    <property type="protein sequence ID" value="NMI01888.1"/>
    <property type="molecule type" value="Genomic_DNA"/>
</dbReference>
<comment type="caution">
    <text evidence="2">The sequence shown here is derived from an EMBL/GenBank/DDBJ whole genome shotgun (WGS) entry which is preliminary data.</text>
</comment>
<evidence type="ECO:0000256" key="1">
    <source>
        <dbReference type="SAM" id="MobiDB-lite"/>
    </source>
</evidence>
<proteinExistence type="predicted"/>
<protein>
    <submittedName>
        <fullName evidence="2">Uncharacterized protein</fullName>
    </submittedName>
</protein>
<evidence type="ECO:0000313" key="2">
    <source>
        <dbReference type="EMBL" id="NMI01888.1"/>
    </source>
</evidence>
<feature type="compositionally biased region" description="Low complexity" evidence="1">
    <location>
        <begin position="21"/>
        <end position="36"/>
    </location>
</feature>
<feature type="compositionally biased region" description="Basic and acidic residues" evidence="1">
    <location>
        <begin position="88"/>
        <end position="99"/>
    </location>
</feature>
<dbReference type="Proteomes" id="UP000820669">
    <property type="component" value="Unassembled WGS sequence"/>
</dbReference>
<accession>A0ABX1SM58</accession>